<keyword evidence="5" id="KW-0560">Oxidoreductase</keyword>
<dbReference type="Gene3D" id="2.40.30.10">
    <property type="entry name" value="Translation factors"/>
    <property type="match status" value="1"/>
</dbReference>
<dbReference type="GO" id="GO:0051537">
    <property type="term" value="F:2 iron, 2 sulfur cluster binding"/>
    <property type="evidence" value="ECO:0007669"/>
    <property type="project" value="UniProtKB-KW"/>
</dbReference>
<dbReference type="InterPro" id="IPR017927">
    <property type="entry name" value="FAD-bd_FR_type"/>
</dbReference>
<evidence type="ECO:0000259" key="9">
    <source>
        <dbReference type="PROSITE" id="PS51384"/>
    </source>
</evidence>
<name>A0A7Z1AU89_9PSEU</name>
<dbReference type="PANTHER" id="PTHR47354:SF1">
    <property type="entry name" value="CARNITINE MONOOXYGENASE REDUCTASE SUBUNIT"/>
    <property type="match status" value="1"/>
</dbReference>
<evidence type="ECO:0000259" key="8">
    <source>
        <dbReference type="PROSITE" id="PS51085"/>
    </source>
</evidence>
<evidence type="ECO:0000313" key="10">
    <source>
        <dbReference type="EMBL" id="OLF05761.1"/>
    </source>
</evidence>
<dbReference type="RefSeq" id="WP_075137392.1">
    <property type="nucleotide sequence ID" value="NZ_MSIF01000026.1"/>
</dbReference>
<dbReference type="PROSITE" id="PS51384">
    <property type="entry name" value="FAD_FR"/>
    <property type="match status" value="1"/>
</dbReference>
<keyword evidence="2" id="KW-0285">Flavoprotein</keyword>
<keyword evidence="3" id="KW-0001">2Fe-2S</keyword>
<dbReference type="GO" id="GO:0046872">
    <property type="term" value="F:metal ion binding"/>
    <property type="evidence" value="ECO:0007669"/>
    <property type="project" value="UniProtKB-KW"/>
</dbReference>
<feature type="domain" description="FAD-binding FR-type" evidence="9">
    <location>
        <begin position="1"/>
        <end position="100"/>
    </location>
</feature>
<dbReference type="InterPro" id="IPR017938">
    <property type="entry name" value="Riboflavin_synthase-like_b-brl"/>
</dbReference>
<evidence type="ECO:0000256" key="4">
    <source>
        <dbReference type="ARBA" id="ARBA00022723"/>
    </source>
</evidence>
<evidence type="ECO:0000256" key="3">
    <source>
        <dbReference type="ARBA" id="ARBA00022714"/>
    </source>
</evidence>
<evidence type="ECO:0008006" key="12">
    <source>
        <dbReference type="Google" id="ProtNLM"/>
    </source>
</evidence>
<comment type="cofactor">
    <cofactor evidence="1">
        <name>FAD</name>
        <dbReference type="ChEBI" id="CHEBI:57692"/>
    </cofactor>
</comment>
<comment type="caution">
    <text evidence="10">The sequence shown here is derived from an EMBL/GenBank/DDBJ whole genome shotgun (WGS) entry which is preliminary data.</text>
</comment>
<dbReference type="GO" id="GO:0016491">
    <property type="term" value="F:oxidoreductase activity"/>
    <property type="evidence" value="ECO:0007669"/>
    <property type="project" value="UniProtKB-KW"/>
</dbReference>
<keyword evidence="6" id="KW-0408">Iron</keyword>
<dbReference type="OrthoDB" id="3807506at2"/>
<dbReference type="Gene3D" id="3.40.50.80">
    <property type="entry name" value="Nucleotide-binding domain of ferredoxin-NADP reductase (FNR) module"/>
    <property type="match status" value="1"/>
</dbReference>
<dbReference type="Proteomes" id="UP000185696">
    <property type="component" value="Unassembled WGS sequence"/>
</dbReference>
<dbReference type="EMBL" id="MSIF01000026">
    <property type="protein sequence ID" value="OLF05761.1"/>
    <property type="molecule type" value="Genomic_DNA"/>
</dbReference>
<dbReference type="Pfam" id="PF00111">
    <property type="entry name" value="Fer2"/>
    <property type="match status" value="1"/>
</dbReference>
<dbReference type="SUPFAM" id="SSF54292">
    <property type="entry name" value="2Fe-2S ferredoxin-like"/>
    <property type="match status" value="1"/>
</dbReference>
<evidence type="ECO:0000256" key="7">
    <source>
        <dbReference type="ARBA" id="ARBA00023014"/>
    </source>
</evidence>
<dbReference type="CDD" id="cd00207">
    <property type="entry name" value="fer2"/>
    <property type="match status" value="1"/>
</dbReference>
<dbReference type="PROSITE" id="PS00197">
    <property type="entry name" value="2FE2S_FER_1"/>
    <property type="match status" value="1"/>
</dbReference>
<dbReference type="InterPro" id="IPR012675">
    <property type="entry name" value="Beta-grasp_dom_sf"/>
</dbReference>
<sequence length="308" mass="33106">MELLVRDIRLEADDVLSVGLVDPTGADLPEWTPGAHVDLVLTGGVERQYSLCSDPADRSCWRVAVLRERGGRGGSRFVHERLRPGDVVTARGPVNTFALVPAREYVLVAGGIGITPILPMVRALTRAGARWRLAYLGRRAAGMAFTADPLLAGAELFVSEQDRRADLAAWIGEVAEGTAVYACGPRPMLDELESLRAGWPKGTLHMERFQPLAVPADRVDGSFVVECGRSGRTLVVEPGRSILACAEEAGLPVVSSCREGVCGTCETRVLDGVVEHRDSILSPDEREAGETLMICVSRATSPQLVLDI</sequence>
<proteinExistence type="predicted"/>
<reference evidence="10 11" key="1">
    <citation type="submission" date="2016-12" db="EMBL/GenBank/DDBJ databases">
        <title>The draft genome sequence of Actinophytocola xinjiangensis.</title>
        <authorList>
            <person name="Wang W."/>
            <person name="Yuan L."/>
        </authorList>
    </citation>
    <scope>NUCLEOTIDE SEQUENCE [LARGE SCALE GENOMIC DNA]</scope>
    <source>
        <strain evidence="10 11">CGMCC 4.4663</strain>
    </source>
</reference>
<evidence type="ECO:0000313" key="11">
    <source>
        <dbReference type="Proteomes" id="UP000185696"/>
    </source>
</evidence>
<dbReference type="CDD" id="cd06185">
    <property type="entry name" value="PDR_like"/>
    <property type="match status" value="1"/>
</dbReference>
<organism evidence="10 11">
    <name type="scientific">Actinophytocola xinjiangensis</name>
    <dbReference type="NCBI Taxonomy" id="485602"/>
    <lineage>
        <taxon>Bacteria</taxon>
        <taxon>Bacillati</taxon>
        <taxon>Actinomycetota</taxon>
        <taxon>Actinomycetes</taxon>
        <taxon>Pseudonocardiales</taxon>
        <taxon>Pseudonocardiaceae</taxon>
    </lineage>
</organism>
<dbReference type="InterPro" id="IPR039261">
    <property type="entry name" value="FNR_nucleotide-bd"/>
</dbReference>
<dbReference type="SUPFAM" id="SSF52343">
    <property type="entry name" value="Ferredoxin reductase-like, C-terminal NADP-linked domain"/>
    <property type="match status" value="1"/>
</dbReference>
<dbReference type="InterPro" id="IPR050415">
    <property type="entry name" value="MRET"/>
</dbReference>
<dbReference type="AlphaFoldDB" id="A0A7Z1AU89"/>
<evidence type="ECO:0000256" key="1">
    <source>
        <dbReference type="ARBA" id="ARBA00001974"/>
    </source>
</evidence>
<gene>
    <name evidence="10" type="ORF">BLA60_35220</name>
</gene>
<dbReference type="InterPro" id="IPR036010">
    <property type="entry name" value="2Fe-2S_ferredoxin-like_sf"/>
</dbReference>
<dbReference type="PRINTS" id="PR00409">
    <property type="entry name" value="PHDIOXRDTASE"/>
</dbReference>
<dbReference type="InterPro" id="IPR001041">
    <property type="entry name" value="2Fe-2S_ferredoxin-type"/>
</dbReference>
<dbReference type="InterPro" id="IPR006058">
    <property type="entry name" value="2Fe2S_fd_BS"/>
</dbReference>
<dbReference type="SUPFAM" id="SSF63380">
    <property type="entry name" value="Riboflavin synthase domain-like"/>
    <property type="match status" value="1"/>
</dbReference>
<evidence type="ECO:0000256" key="5">
    <source>
        <dbReference type="ARBA" id="ARBA00023002"/>
    </source>
</evidence>
<evidence type="ECO:0000256" key="2">
    <source>
        <dbReference type="ARBA" id="ARBA00022630"/>
    </source>
</evidence>
<dbReference type="Gene3D" id="3.10.20.30">
    <property type="match status" value="1"/>
</dbReference>
<keyword evidence="11" id="KW-1185">Reference proteome</keyword>
<keyword evidence="4" id="KW-0479">Metal-binding</keyword>
<accession>A0A7Z1AU89</accession>
<evidence type="ECO:0000256" key="6">
    <source>
        <dbReference type="ARBA" id="ARBA00023004"/>
    </source>
</evidence>
<keyword evidence="7" id="KW-0411">Iron-sulfur</keyword>
<dbReference type="PANTHER" id="PTHR47354">
    <property type="entry name" value="NADH OXIDOREDUCTASE HCR"/>
    <property type="match status" value="1"/>
</dbReference>
<protein>
    <recommendedName>
        <fullName evidence="12">Ferredoxin-NADP reductase</fullName>
    </recommendedName>
</protein>
<dbReference type="PROSITE" id="PS51085">
    <property type="entry name" value="2FE2S_FER_2"/>
    <property type="match status" value="1"/>
</dbReference>
<feature type="domain" description="2Fe-2S ferredoxin-type" evidence="8">
    <location>
        <begin position="219"/>
        <end position="308"/>
    </location>
</feature>